<keyword evidence="3" id="KW-1185">Reference proteome</keyword>
<evidence type="ECO:0000313" key="3">
    <source>
        <dbReference type="Proteomes" id="UP000564677"/>
    </source>
</evidence>
<feature type="signal peptide" evidence="1">
    <location>
        <begin position="1"/>
        <end position="18"/>
    </location>
</feature>
<dbReference type="Proteomes" id="UP000564677">
    <property type="component" value="Unassembled WGS sequence"/>
</dbReference>
<reference evidence="2 3" key="1">
    <citation type="submission" date="2020-03" db="EMBL/GenBank/DDBJ databases">
        <title>Genomic Encyclopedia of Type Strains, Phase IV (KMG-IV): sequencing the most valuable type-strain genomes for metagenomic binning, comparative biology and taxonomic classification.</title>
        <authorList>
            <person name="Goeker M."/>
        </authorList>
    </citation>
    <scope>NUCLEOTIDE SEQUENCE [LARGE SCALE GENOMIC DNA]</scope>
    <source>
        <strain evidence="2 3">DSM 4733</strain>
    </source>
</reference>
<sequence length="117" mass="12621">MQAVLLILSCLAAAPQQAARPAQPAAKTPPAPTVLKLRTGMKVYSSDGVLVAETAHIPSPVGFYEPNASFFTAQERPFMERRIYAREAWLDGDVVRLRMTAAQFRARGQNPPGAPGS</sequence>
<dbReference type="RefSeq" id="WP_167298205.1">
    <property type="nucleotide sequence ID" value="NZ_JAASQV010000001.1"/>
</dbReference>
<proteinExistence type="predicted"/>
<comment type="caution">
    <text evidence="2">The sequence shown here is derived from an EMBL/GenBank/DDBJ whole genome shotgun (WGS) entry which is preliminary data.</text>
</comment>
<dbReference type="AlphaFoldDB" id="A0A7X5UY09"/>
<keyword evidence="1" id="KW-0732">Signal</keyword>
<dbReference type="EMBL" id="JAASQV010000001">
    <property type="protein sequence ID" value="NIJ63737.1"/>
    <property type="molecule type" value="Genomic_DNA"/>
</dbReference>
<name>A0A7X5UY09_9SPHN</name>
<organism evidence="2 3">
    <name type="scientific">Sphingomonas leidyi</name>
    <dbReference type="NCBI Taxonomy" id="68569"/>
    <lineage>
        <taxon>Bacteria</taxon>
        <taxon>Pseudomonadati</taxon>
        <taxon>Pseudomonadota</taxon>
        <taxon>Alphaproteobacteria</taxon>
        <taxon>Sphingomonadales</taxon>
        <taxon>Sphingomonadaceae</taxon>
        <taxon>Sphingomonas</taxon>
    </lineage>
</organism>
<feature type="chain" id="PRO_5030710145" evidence="1">
    <location>
        <begin position="19"/>
        <end position="117"/>
    </location>
</feature>
<evidence type="ECO:0000256" key="1">
    <source>
        <dbReference type="SAM" id="SignalP"/>
    </source>
</evidence>
<protein>
    <submittedName>
        <fullName evidence="2">Uncharacterized protein</fullName>
    </submittedName>
</protein>
<evidence type="ECO:0000313" key="2">
    <source>
        <dbReference type="EMBL" id="NIJ63737.1"/>
    </source>
</evidence>
<gene>
    <name evidence="2" type="ORF">FHR20_000668</name>
</gene>
<accession>A0A7X5UY09</accession>